<protein>
    <submittedName>
        <fullName evidence="1">Uncharacterized protein</fullName>
    </submittedName>
</protein>
<organism evidence="1 2">
    <name type="scientific">Karstenula rhodostoma CBS 690.94</name>
    <dbReference type="NCBI Taxonomy" id="1392251"/>
    <lineage>
        <taxon>Eukaryota</taxon>
        <taxon>Fungi</taxon>
        <taxon>Dikarya</taxon>
        <taxon>Ascomycota</taxon>
        <taxon>Pezizomycotina</taxon>
        <taxon>Dothideomycetes</taxon>
        <taxon>Pleosporomycetidae</taxon>
        <taxon>Pleosporales</taxon>
        <taxon>Massarineae</taxon>
        <taxon>Didymosphaeriaceae</taxon>
        <taxon>Karstenula</taxon>
    </lineage>
</organism>
<dbReference type="AlphaFoldDB" id="A0A9P4PGE3"/>
<evidence type="ECO:0000313" key="2">
    <source>
        <dbReference type="Proteomes" id="UP000799764"/>
    </source>
</evidence>
<gene>
    <name evidence="1" type="ORF">P171DRAFT_278427</name>
</gene>
<reference evidence="1" key="1">
    <citation type="journal article" date="2020" name="Stud. Mycol.">
        <title>101 Dothideomycetes genomes: a test case for predicting lifestyles and emergence of pathogens.</title>
        <authorList>
            <person name="Haridas S."/>
            <person name="Albert R."/>
            <person name="Binder M."/>
            <person name="Bloem J."/>
            <person name="Labutti K."/>
            <person name="Salamov A."/>
            <person name="Andreopoulos B."/>
            <person name="Baker S."/>
            <person name="Barry K."/>
            <person name="Bills G."/>
            <person name="Bluhm B."/>
            <person name="Cannon C."/>
            <person name="Castanera R."/>
            <person name="Culley D."/>
            <person name="Daum C."/>
            <person name="Ezra D."/>
            <person name="Gonzalez J."/>
            <person name="Henrissat B."/>
            <person name="Kuo A."/>
            <person name="Liang C."/>
            <person name="Lipzen A."/>
            <person name="Lutzoni F."/>
            <person name="Magnuson J."/>
            <person name="Mondo S."/>
            <person name="Nolan M."/>
            <person name="Ohm R."/>
            <person name="Pangilinan J."/>
            <person name="Park H.-J."/>
            <person name="Ramirez L."/>
            <person name="Alfaro M."/>
            <person name="Sun H."/>
            <person name="Tritt A."/>
            <person name="Yoshinaga Y."/>
            <person name="Zwiers L.-H."/>
            <person name="Turgeon B."/>
            <person name="Goodwin S."/>
            <person name="Spatafora J."/>
            <person name="Crous P."/>
            <person name="Grigoriev I."/>
        </authorList>
    </citation>
    <scope>NUCLEOTIDE SEQUENCE</scope>
    <source>
        <strain evidence="1">CBS 690.94</strain>
    </source>
</reference>
<keyword evidence="2" id="KW-1185">Reference proteome</keyword>
<accession>A0A9P4PGE3</accession>
<dbReference type="Proteomes" id="UP000799764">
    <property type="component" value="Unassembled WGS sequence"/>
</dbReference>
<dbReference type="EMBL" id="MU001500">
    <property type="protein sequence ID" value="KAF2444595.1"/>
    <property type="molecule type" value="Genomic_DNA"/>
</dbReference>
<comment type="caution">
    <text evidence="1">The sequence shown here is derived from an EMBL/GenBank/DDBJ whole genome shotgun (WGS) entry which is preliminary data.</text>
</comment>
<proteinExistence type="predicted"/>
<evidence type="ECO:0000313" key="1">
    <source>
        <dbReference type="EMBL" id="KAF2444595.1"/>
    </source>
</evidence>
<name>A0A9P4PGE3_9PLEO</name>
<sequence>MLFVHAPPNPYVASAPYAACKCMCAWHASSARLTLALAKVGFDQVYIRCGLRTLMAASLSIASHQRLPDQSHTHTGFSHHPITHHVSLVCTAVSGRFLSLGVSGAGGWFEERRSGTPSSEEADVWYQRKRMKADTHAQLLLHLFQLQRQLQQLRMQFLQPLGASSWTRPVTALRPTFHHVGLVILDHASQLGENVTTVGVERGRKARSGWRFVT</sequence>